<protein>
    <submittedName>
        <fullName evidence="2">ImmA/IrrE family metallo-endopeptidase</fullName>
    </submittedName>
</protein>
<evidence type="ECO:0000313" key="2">
    <source>
        <dbReference type="EMBL" id="OQO70161.1"/>
    </source>
</evidence>
<name>A0A1V8YIP8_9ENTE</name>
<evidence type="ECO:0000259" key="1">
    <source>
        <dbReference type="Pfam" id="PF06114"/>
    </source>
</evidence>
<organism evidence="2 3">
    <name type="scientific">Enterococcus villorum</name>
    <dbReference type="NCBI Taxonomy" id="112904"/>
    <lineage>
        <taxon>Bacteria</taxon>
        <taxon>Bacillati</taxon>
        <taxon>Bacillota</taxon>
        <taxon>Bacilli</taxon>
        <taxon>Lactobacillales</taxon>
        <taxon>Enterococcaceae</taxon>
        <taxon>Enterococcus</taxon>
    </lineage>
</organism>
<proteinExistence type="predicted"/>
<sequence length="137" mass="16251">MDNIEDLLKENGIDVEITNIESEGFYLPKLRTIFINQNLDELEQKKVLLHESRHALSHNELISLYSKTVFHSKMEDEANRFMIEVLLQDYMNLFALSVDQINYMKFMDYYGIGYDCEEYIKKLLVNYVTSSMYLNVI</sequence>
<evidence type="ECO:0000313" key="3">
    <source>
        <dbReference type="Proteomes" id="UP000192477"/>
    </source>
</evidence>
<dbReference type="InterPro" id="IPR010359">
    <property type="entry name" value="IrrE_HExxH"/>
</dbReference>
<dbReference type="Pfam" id="PF06114">
    <property type="entry name" value="Peptidase_M78"/>
    <property type="match status" value="1"/>
</dbReference>
<dbReference type="Gene3D" id="1.10.10.2910">
    <property type="match status" value="1"/>
</dbReference>
<gene>
    <name evidence="2" type="ORF">BH747_08340</name>
</gene>
<accession>A0A1V8YIP8</accession>
<comment type="caution">
    <text evidence="2">The sequence shown here is derived from an EMBL/GenBank/DDBJ whole genome shotgun (WGS) entry which is preliminary data.</text>
</comment>
<dbReference type="Proteomes" id="UP000192477">
    <property type="component" value="Unassembled WGS sequence"/>
</dbReference>
<reference evidence="2 3" key="1">
    <citation type="journal article" date="2017" name="BMC Microbiol.">
        <title>Comparative genomics of Enterococcus spp. isolated from bovine feces.</title>
        <authorList>
            <person name="Beukers A.G."/>
            <person name="Zaheer R."/>
            <person name="Goji N."/>
            <person name="Amoako K.K."/>
            <person name="Chaves A.V."/>
            <person name="Ward M.P."/>
            <person name="McAllister T.A."/>
        </authorList>
    </citation>
    <scope>NUCLEOTIDE SEQUENCE [LARGE SCALE GENOMIC DNA]</scope>
    <source>
        <strain evidence="2 3">F1129D 143</strain>
    </source>
</reference>
<dbReference type="EMBL" id="MJEA01000007">
    <property type="protein sequence ID" value="OQO70161.1"/>
    <property type="molecule type" value="Genomic_DNA"/>
</dbReference>
<feature type="domain" description="IrrE N-terminal-like" evidence="1">
    <location>
        <begin position="19"/>
        <end position="113"/>
    </location>
</feature>
<dbReference type="OrthoDB" id="2190106at2"/>
<dbReference type="RefSeq" id="WP_010730563.1">
    <property type="nucleotide sequence ID" value="NZ_MJEA01000007.1"/>
</dbReference>
<dbReference type="STRING" id="112904.BH747_08340"/>
<dbReference type="AlphaFoldDB" id="A0A1V8YIP8"/>